<reference evidence="2" key="1">
    <citation type="journal article" date="2019" name="Environ. Microbiol.">
        <title>Fungal ecological strategies reflected in gene transcription - a case study of two litter decomposers.</title>
        <authorList>
            <person name="Barbi F."/>
            <person name="Kohler A."/>
            <person name="Barry K."/>
            <person name="Baskaran P."/>
            <person name="Daum C."/>
            <person name="Fauchery L."/>
            <person name="Ihrmark K."/>
            <person name="Kuo A."/>
            <person name="LaButti K."/>
            <person name="Lipzen A."/>
            <person name="Morin E."/>
            <person name="Grigoriev I.V."/>
            <person name="Henrissat B."/>
            <person name="Lindahl B."/>
            <person name="Martin F."/>
        </authorList>
    </citation>
    <scope>NUCLEOTIDE SEQUENCE</scope>
    <source>
        <strain evidence="2">JB14</strain>
    </source>
</reference>
<feature type="transmembrane region" description="Helical" evidence="1">
    <location>
        <begin position="7"/>
        <end position="28"/>
    </location>
</feature>
<keyword evidence="1" id="KW-0812">Transmembrane</keyword>
<sequence>MFFRVTSFSFFAFVAFVIAVMFFCIVFVGSNSGFSKALNVLIALFPLVAVLTFGTQGDLMRALAFWRRNGKTVYSQDIYSDGLPLTRSSTVRSELTVVMVSVEVETERSDEKGSKSEARPYYYF</sequence>
<name>A0A6A4HGH2_9AGAR</name>
<keyword evidence="1" id="KW-1133">Transmembrane helix</keyword>
<dbReference type="Proteomes" id="UP000799118">
    <property type="component" value="Unassembled WGS sequence"/>
</dbReference>
<proteinExistence type="predicted"/>
<keyword evidence="3" id="KW-1185">Reference proteome</keyword>
<evidence type="ECO:0000256" key="1">
    <source>
        <dbReference type="SAM" id="Phobius"/>
    </source>
</evidence>
<feature type="transmembrane region" description="Helical" evidence="1">
    <location>
        <begin position="40"/>
        <end position="59"/>
    </location>
</feature>
<keyword evidence="1" id="KW-0472">Membrane</keyword>
<gene>
    <name evidence="2" type="ORF">BT96DRAFT_93110</name>
</gene>
<dbReference type="AlphaFoldDB" id="A0A6A4HGH2"/>
<evidence type="ECO:0000313" key="3">
    <source>
        <dbReference type="Proteomes" id="UP000799118"/>
    </source>
</evidence>
<organism evidence="2 3">
    <name type="scientific">Gymnopus androsaceus JB14</name>
    <dbReference type="NCBI Taxonomy" id="1447944"/>
    <lineage>
        <taxon>Eukaryota</taxon>
        <taxon>Fungi</taxon>
        <taxon>Dikarya</taxon>
        <taxon>Basidiomycota</taxon>
        <taxon>Agaricomycotina</taxon>
        <taxon>Agaricomycetes</taxon>
        <taxon>Agaricomycetidae</taxon>
        <taxon>Agaricales</taxon>
        <taxon>Marasmiineae</taxon>
        <taxon>Omphalotaceae</taxon>
        <taxon>Gymnopus</taxon>
    </lineage>
</organism>
<protein>
    <submittedName>
        <fullName evidence="2">Uncharacterized protein</fullName>
    </submittedName>
</protein>
<evidence type="ECO:0000313" key="2">
    <source>
        <dbReference type="EMBL" id="KAE9396913.1"/>
    </source>
</evidence>
<accession>A0A6A4HGH2</accession>
<dbReference type="EMBL" id="ML769506">
    <property type="protein sequence ID" value="KAE9396913.1"/>
    <property type="molecule type" value="Genomic_DNA"/>
</dbReference>